<feature type="domain" description="Methyltransferase" evidence="1">
    <location>
        <begin position="185"/>
        <end position="278"/>
    </location>
</feature>
<dbReference type="InterPro" id="IPR050508">
    <property type="entry name" value="Methyltransf_Superfamily"/>
</dbReference>
<evidence type="ECO:0000313" key="2">
    <source>
        <dbReference type="EMBL" id="WNG50446.1"/>
    </source>
</evidence>
<dbReference type="Proteomes" id="UP001611383">
    <property type="component" value="Chromosome"/>
</dbReference>
<sequence length="352" mass="39719">MTSSISNIPHSLAQLGRLGAPLSEALSRLRTTGRVGLHASGLMSAWASALPLDEVDLSFFKSSFTGAMELHARVLSEPDKREALARAEREDLFTLPVFLASSLSDIGRVRYKQRNGLRGLPVEPGDAFPYPDYYLTDFHNQANGGLSLRAALTYEWQIRFLFMGANRLMRQGVIDQLPEGNHLDILDVACGPATWMGQAWLQNRRHRYTGIDLSPAYLEAARLLRRKATFLQMNAEQMLPEWTGRFDLLTCIWLFHELPLPVIERVTAEMARVLKPGGTLLFMDAIQEGDGAAGESISFERFEAYFNEPFFLDYSRLELPALFARHGLRTVKTERWFLSKLLVLRKEARGSV</sequence>
<dbReference type="GO" id="GO:0032259">
    <property type="term" value="P:methylation"/>
    <property type="evidence" value="ECO:0007669"/>
    <property type="project" value="UniProtKB-KW"/>
</dbReference>
<reference evidence="2 3" key="1">
    <citation type="submission" date="2019-08" db="EMBL/GenBank/DDBJ databases">
        <title>Archangium and Cystobacter genomes.</title>
        <authorList>
            <person name="Chen I.-C.K."/>
            <person name="Wielgoss S."/>
        </authorList>
    </citation>
    <scope>NUCLEOTIDE SEQUENCE [LARGE SCALE GENOMIC DNA]</scope>
    <source>
        <strain evidence="2 3">Cbm 6</strain>
    </source>
</reference>
<dbReference type="Pfam" id="PF13649">
    <property type="entry name" value="Methyltransf_25"/>
    <property type="match status" value="1"/>
</dbReference>
<organism evidence="2 3">
    <name type="scientific">Archangium minus</name>
    <dbReference type="NCBI Taxonomy" id="83450"/>
    <lineage>
        <taxon>Bacteria</taxon>
        <taxon>Pseudomonadati</taxon>
        <taxon>Myxococcota</taxon>
        <taxon>Myxococcia</taxon>
        <taxon>Myxococcales</taxon>
        <taxon>Cystobacterineae</taxon>
        <taxon>Archangiaceae</taxon>
        <taxon>Archangium</taxon>
    </lineage>
</organism>
<evidence type="ECO:0000313" key="3">
    <source>
        <dbReference type="Proteomes" id="UP001611383"/>
    </source>
</evidence>
<dbReference type="SUPFAM" id="SSF53335">
    <property type="entry name" value="S-adenosyl-L-methionine-dependent methyltransferases"/>
    <property type="match status" value="1"/>
</dbReference>
<keyword evidence="2" id="KW-0489">Methyltransferase</keyword>
<evidence type="ECO:0000259" key="1">
    <source>
        <dbReference type="Pfam" id="PF13649"/>
    </source>
</evidence>
<proteinExistence type="predicted"/>
<accession>A0ABY9X4X0</accession>
<dbReference type="CDD" id="cd02440">
    <property type="entry name" value="AdoMet_MTases"/>
    <property type="match status" value="1"/>
</dbReference>
<keyword evidence="2" id="KW-0808">Transferase</keyword>
<dbReference type="Gene3D" id="3.40.50.150">
    <property type="entry name" value="Vaccinia Virus protein VP39"/>
    <property type="match status" value="1"/>
</dbReference>
<dbReference type="PANTHER" id="PTHR42912:SF81">
    <property type="entry name" value="METHYLTRANSFERASE DOMAIN-CONTAINING PROTEIN"/>
    <property type="match status" value="1"/>
</dbReference>
<protein>
    <submittedName>
        <fullName evidence="2">Class I SAM-dependent methyltransferase</fullName>
    </submittedName>
</protein>
<dbReference type="PANTHER" id="PTHR42912">
    <property type="entry name" value="METHYLTRANSFERASE"/>
    <property type="match status" value="1"/>
</dbReference>
<name>A0ABY9X4X0_9BACT</name>
<dbReference type="GO" id="GO:0008168">
    <property type="term" value="F:methyltransferase activity"/>
    <property type="evidence" value="ECO:0007669"/>
    <property type="project" value="UniProtKB-KW"/>
</dbReference>
<keyword evidence="3" id="KW-1185">Reference proteome</keyword>
<dbReference type="InterPro" id="IPR029063">
    <property type="entry name" value="SAM-dependent_MTases_sf"/>
</dbReference>
<dbReference type="InterPro" id="IPR041698">
    <property type="entry name" value="Methyltransf_25"/>
</dbReference>
<dbReference type="EMBL" id="CP043494">
    <property type="protein sequence ID" value="WNG50446.1"/>
    <property type="molecule type" value="Genomic_DNA"/>
</dbReference>
<gene>
    <name evidence="2" type="ORF">F0U60_44690</name>
</gene>